<feature type="region of interest" description="Disordered" evidence="1">
    <location>
        <begin position="1"/>
        <end position="21"/>
    </location>
</feature>
<feature type="region of interest" description="Disordered" evidence="1">
    <location>
        <begin position="261"/>
        <end position="284"/>
    </location>
</feature>
<proteinExistence type="predicted"/>
<gene>
    <name evidence="2" type="ORF">ABEB36_015824</name>
</gene>
<keyword evidence="3" id="KW-1185">Reference proteome</keyword>
<feature type="compositionally biased region" description="Basic and acidic residues" evidence="1">
    <location>
        <begin position="267"/>
        <end position="279"/>
    </location>
</feature>
<reference evidence="2 3" key="1">
    <citation type="submission" date="2024-05" db="EMBL/GenBank/DDBJ databases">
        <title>Genetic variation in Jamaican populations of the coffee berry borer (Hypothenemus hampei).</title>
        <authorList>
            <person name="Errbii M."/>
            <person name="Myrie A."/>
        </authorList>
    </citation>
    <scope>NUCLEOTIDE SEQUENCE [LARGE SCALE GENOMIC DNA]</scope>
    <source>
        <strain evidence="2">JA-Hopewell-2020-01-JO</strain>
        <tissue evidence="2">Whole body</tissue>
    </source>
</reference>
<accession>A0ABD1E168</accession>
<feature type="compositionally biased region" description="Polar residues" evidence="1">
    <location>
        <begin position="1"/>
        <end position="16"/>
    </location>
</feature>
<feature type="compositionally biased region" description="Polar residues" evidence="1">
    <location>
        <begin position="96"/>
        <end position="109"/>
    </location>
</feature>
<organism evidence="2 3">
    <name type="scientific">Hypothenemus hampei</name>
    <name type="common">Coffee berry borer</name>
    <dbReference type="NCBI Taxonomy" id="57062"/>
    <lineage>
        <taxon>Eukaryota</taxon>
        <taxon>Metazoa</taxon>
        <taxon>Ecdysozoa</taxon>
        <taxon>Arthropoda</taxon>
        <taxon>Hexapoda</taxon>
        <taxon>Insecta</taxon>
        <taxon>Pterygota</taxon>
        <taxon>Neoptera</taxon>
        <taxon>Endopterygota</taxon>
        <taxon>Coleoptera</taxon>
        <taxon>Polyphaga</taxon>
        <taxon>Cucujiformia</taxon>
        <taxon>Curculionidae</taxon>
        <taxon>Scolytinae</taxon>
        <taxon>Hypothenemus</taxon>
    </lineage>
</organism>
<dbReference type="EMBL" id="JBDJPC010000043">
    <property type="protein sequence ID" value="KAL1487504.1"/>
    <property type="molecule type" value="Genomic_DNA"/>
</dbReference>
<comment type="caution">
    <text evidence="2">The sequence shown here is derived from an EMBL/GenBank/DDBJ whole genome shotgun (WGS) entry which is preliminary data.</text>
</comment>
<feature type="region of interest" description="Disordered" evidence="1">
    <location>
        <begin position="82"/>
        <end position="213"/>
    </location>
</feature>
<protein>
    <submittedName>
        <fullName evidence="2">Uncharacterized protein</fullName>
    </submittedName>
</protein>
<evidence type="ECO:0000313" key="3">
    <source>
        <dbReference type="Proteomes" id="UP001566132"/>
    </source>
</evidence>
<name>A0ABD1E168_HYPHA</name>
<sequence>MSSVDNVFTEQGSEPQFRSEGQCRLRLPPTVPTTEVVEKVSRDVEDVRVGEVRPGVGDYLAIFESTASAESEEELDSITFREGHRRGGCGELHRQGTFTARASTPVETQETNEEPLEKDVERPVEVPDPRQSNAGAKDEGNSSDEWVRNLVRRKKSKTDDREIGKINIDTLGKRKNSPEGKGEKSGQIENIDVINTDTKNVNNEDEQEAKNKRIKGRIKFSQLRKYKKEKKEDKYNKKINDLLEEKTALQDENNLLKLKNQTLNETNTKRKAGEKETKEASSQTIEEDIITHIDTVDSYEECLLYTEKEWDEEVFQRTEIKVGNPIKTSDSTTKMLILGPEKEDDTDIIEWFEDKYPELINEKEQMVVLNQSNTVRIGNTNMITQESTSR</sequence>
<dbReference type="Proteomes" id="UP001566132">
    <property type="component" value="Unassembled WGS sequence"/>
</dbReference>
<evidence type="ECO:0000313" key="2">
    <source>
        <dbReference type="EMBL" id="KAL1487504.1"/>
    </source>
</evidence>
<evidence type="ECO:0000256" key="1">
    <source>
        <dbReference type="SAM" id="MobiDB-lite"/>
    </source>
</evidence>
<dbReference type="AlphaFoldDB" id="A0ABD1E168"/>
<feature type="compositionally biased region" description="Basic and acidic residues" evidence="1">
    <location>
        <begin position="115"/>
        <end position="128"/>
    </location>
</feature>
<feature type="compositionally biased region" description="Basic and acidic residues" evidence="1">
    <location>
        <begin position="176"/>
        <end position="186"/>
    </location>
</feature>